<comment type="caution">
    <text evidence="3">The sequence shown here is derived from an EMBL/GenBank/DDBJ whole genome shotgun (WGS) entry which is preliminary data.</text>
</comment>
<evidence type="ECO:0000313" key="3">
    <source>
        <dbReference type="EMBL" id="KAK2552589.1"/>
    </source>
</evidence>
<feature type="region of interest" description="Disordered" evidence="1">
    <location>
        <begin position="438"/>
        <end position="457"/>
    </location>
</feature>
<dbReference type="EMBL" id="JARQWQ010000085">
    <property type="protein sequence ID" value="KAK2552589.1"/>
    <property type="molecule type" value="Genomic_DNA"/>
</dbReference>
<dbReference type="InterPro" id="IPR038308">
    <property type="entry name" value="RFXAP_C_sf"/>
</dbReference>
<evidence type="ECO:0000259" key="2">
    <source>
        <dbReference type="Pfam" id="PF15289"/>
    </source>
</evidence>
<dbReference type="Gene3D" id="6.10.290.30">
    <property type="entry name" value="Regulatory factor X-associated C-terminal binding domain"/>
    <property type="match status" value="1"/>
</dbReference>
<protein>
    <recommendedName>
        <fullName evidence="2">Regulatory factor X-associated protein RFXANK-binding domain-containing protein</fullName>
    </recommendedName>
</protein>
<reference evidence="3" key="2">
    <citation type="journal article" date="2023" name="Science">
        <title>Genomic signatures of disease resistance in endangered staghorn corals.</title>
        <authorList>
            <person name="Vollmer S.V."/>
            <person name="Selwyn J.D."/>
            <person name="Despard B.A."/>
            <person name="Roesel C.L."/>
        </authorList>
    </citation>
    <scope>NUCLEOTIDE SEQUENCE</scope>
    <source>
        <strain evidence="3">K2</strain>
    </source>
</reference>
<organism evidence="3 4">
    <name type="scientific">Acropora cervicornis</name>
    <name type="common">Staghorn coral</name>
    <dbReference type="NCBI Taxonomy" id="6130"/>
    <lineage>
        <taxon>Eukaryota</taxon>
        <taxon>Metazoa</taxon>
        <taxon>Cnidaria</taxon>
        <taxon>Anthozoa</taxon>
        <taxon>Hexacorallia</taxon>
        <taxon>Scleractinia</taxon>
        <taxon>Astrocoeniina</taxon>
        <taxon>Acroporidae</taxon>
        <taxon>Acropora</taxon>
    </lineage>
</organism>
<dbReference type="AlphaFoldDB" id="A0AAD9UWI0"/>
<feature type="compositionally biased region" description="Basic and acidic residues" evidence="1">
    <location>
        <begin position="120"/>
        <end position="129"/>
    </location>
</feature>
<reference evidence="3" key="1">
    <citation type="journal article" date="2023" name="G3 (Bethesda)">
        <title>Whole genome assembly and annotation of the endangered Caribbean coral Acropora cervicornis.</title>
        <authorList>
            <person name="Selwyn J.D."/>
            <person name="Vollmer S.V."/>
        </authorList>
    </citation>
    <scope>NUCLEOTIDE SEQUENCE</scope>
    <source>
        <strain evidence="3">K2</strain>
    </source>
</reference>
<name>A0AAD9UWI0_ACRCE</name>
<accession>A0AAD9UWI0</accession>
<gene>
    <name evidence="3" type="ORF">P5673_026239</name>
</gene>
<feature type="compositionally biased region" description="Basic residues" evidence="1">
    <location>
        <begin position="38"/>
        <end position="53"/>
    </location>
</feature>
<evidence type="ECO:0000256" key="1">
    <source>
        <dbReference type="SAM" id="MobiDB-lite"/>
    </source>
</evidence>
<feature type="region of interest" description="Disordered" evidence="1">
    <location>
        <begin position="38"/>
        <end position="64"/>
    </location>
</feature>
<feature type="compositionally biased region" description="Polar residues" evidence="1">
    <location>
        <begin position="438"/>
        <end position="455"/>
    </location>
</feature>
<feature type="domain" description="Regulatory factor X-associated protein RFXANK-binding" evidence="2">
    <location>
        <begin position="15"/>
        <end position="119"/>
    </location>
</feature>
<dbReference type="InterPro" id="IPR029316">
    <property type="entry name" value="RFXAP_RFXANK-bd"/>
</dbReference>
<evidence type="ECO:0000313" key="4">
    <source>
        <dbReference type="Proteomes" id="UP001249851"/>
    </source>
</evidence>
<dbReference type="Pfam" id="PF15289">
    <property type="entry name" value="RFXA_RFXANK_bdg"/>
    <property type="match status" value="1"/>
</dbReference>
<keyword evidence="4" id="KW-1185">Reference proteome</keyword>
<dbReference type="Proteomes" id="UP001249851">
    <property type="component" value="Unassembled WGS sequence"/>
</dbReference>
<sequence>MESSILDPARKASKKCQIEGCLEITVGSRTALCRKHRNNKYKQNYNKKKKRKAHSPDEIPSESIENQLAEEKCLMEQKYASMLQQVLAQKRLELLQSENVIQVLRSHQQKVKQVKVKEIQERKLKKGQDPPESSDQVSSSSKTPLDASSRPARDVTDKSNAKTPKTPKKSQQNKKSPGKAGTVKEVPMGQHLAISENATAITKPPPSDLTTKAFFSGVSVAPSTLAKSTAVLNSSGQTPLAPKNTLPQVTPVQALTMAPQQIPRIGSVFSYQTGNFTKICLDSVKDHTLNPPEKSGNHIGANQKVVLQSTQSRIPQKTLPFQTILPNRSIISGNEKMRQSLQSLTTPSTIAPITGSSIGLIVHQNQHMTTYSLTGCNQGASIGHITTSASPILPSSQHTSLSSNWPDQVTQGNNTGGVQTGAMQDDFILQMLQTNNKDLQGHHGTQSPTNNTLSSLGHMITDQSWPMGIGM</sequence>
<proteinExistence type="predicted"/>
<feature type="region of interest" description="Disordered" evidence="1">
    <location>
        <begin position="120"/>
        <end position="187"/>
    </location>
</feature>
<feature type="compositionally biased region" description="Basic and acidic residues" evidence="1">
    <location>
        <begin position="151"/>
        <end position="160"/>
    </location>
</feature>